<name>A0A1V3JSH1_9PAST</name>
<dbReference type="Proteomes" id="UP000188602">
    <property type="component" value="Unassembled WGS sequence"/>
</dbReference>
<protein>
    <submittedName>
        <fullName evidence="1">Uncharacterized protein</fullName>
    </submittedName>
</protein>
<evidence type="ECO:0000313" key="2">
    <source>
        <dbReference type="Proteomes" id="UP000188602"/>
    </source>
</evidence>
<dbReference type="STRING" id="1907939.BKL49_02865"/>
<comment type="caution">
    <text evidence="1">The sequence shown here is derived from an EMBL/GenBank/DDBJ whole genome shotgun (WGS) entry which is preliminary data.</text>
</comment>
<dbReference type="RefSeq" id="WP_077423129.1">
    <property type="nucleotide sequence ID" value="NZ_MLHQ01000008.1"/>
</dbReference>
<sequence>MMTTHLPLPTLSRKTTYEDVMESIYLLCVYADDLMDLRDYLNQRIQSSPGWVDILSRLNTDIAVALKKATQDIDYLHMVDAFNIVKKYDVYDSPIPWYFFGIPAICRSVLNRTHPLVKLYDKYQYLFVDIEKVGGCTGYSRRKLF</sequence>
<dbReference type="AlphaFoldDB" id="A0A1V3JSH1"/>
<dbReference type="OrthoDB" id="5680439at2"/>
<dbReference type="EMBL" id="MLHQ01000008">
    <property type="protein sequence ID" value="OOF59745.1"/>
    <property type="molecule type" value="Genomic_DNA"/>
</dbReference>
<keyword evidence="2" id="KW-1185">Reference proteome</keyword>
<proteinExistence type="predicted"/>
<reference evidence="1 2" key="1">
    <citation type="submission" date="2016-10" db="EMBL/GenBank/DDBJ databases">
        <title>Rodentibacter gen. nov. and new species.</title>
        <authorList>
            <person name="Christensen H."/>
        </authorList>
    </citation>
    <scope>NUCLEOTIDE SEQUENCE [LARGE SCALE GENOMIC DNA]</scope>
    <source>
        <strain evidence="1 2">Ac151</strain>
    </source>
</reference>
<evidence type="ECO:0000313" key="1">
    <source>
        <dbReference type="EMBL" id="OOF59745.1"/>
    </source>
</evidence>
<accession>A0A1V3JSH1</accession>
<organism evidence="1 2">
    <name type="scientific">Rodentibacter myodis</name>
    <dbReference type="NCBI Taxonomy" id="1907939"/>
    <lineage>
        <taxon>Bacteria</taxon>
        <taxon>Pseudomonadati</taxon>
        <taxon>Pseudomonadota</taxon>
        <taxon>Gammaproteobacteria</taxon>
        <taxon>Pasteurellales</taxon>
        <taxon>Pasteurellaceae</taxon>
        <taxon>Rodentibacter</taxon>
    </lineage>
</organism>
<gene>
    <name evidence="1" type="ORF">BKL49_02865</name>
</gene>